<evidence type="ECO:0000313" key="3">
    <source>
        <dbReference type="EMBL" id="MFB9753734.1"/>
    </source>
</evidence>
<keyword evidence="1" id="KW-0175">Coiled coil</keyword>
<comment type="caution">
    <text evidence="3">The sequence shown here is derived from an EMBL/GenBank/DDBJ whole genome shotgun (WGS) entry which is preliminary data.</text>
</comment>
<sequence length="185" mass="20929">MEQQLHTEMAAGHPLLAQPSEPSEDMREIQQKQRLTLRVLNERIEQLQEENRLLLGRLDALEELLTVYPAGRAEAAAAEEPTIGNMPPLAVEDVPPFAVERGRKPLLDISIVQEVLSVGMPDRSDKNTPEWTTLLPTQLYEGGGEGDGYLVGLPRSIMAPRSERHPVRKKSFWAIFSFRNWRKLI</sequence>
<dbReference type="Proteomes" id="UP001589619">
    <property type="component" value="Unassembled WGS sequence"/>
</dbReference>
<dbReference type="RefSeq" id="WP_344914873.1">
    <property type="nucleotide sequence ID" value="NZ_BAAAYO010000014.1"/>
</dbReference>
<gene>
    <name evidence="3" type="ORF">ACFFNY_19370</name>
</gene>
<feature type="region of interest" description="Disordered" evidence="2">
    <location>
        <begin position="1"/>
        <end position="25"/>
    </location>
</feature>
<protein>
    <recommendedName>
        <fullName evidence="5">Transposase TnpC homeodomain domain-containing protein</fullName>
    </recommendedName>
</protein>
<evidence type="ECO:0000256" key="2">
    <source>
        <dbReference type="SAM" id="MobiDB-lite"/>
    </source>
</evidence>
<evidence type="ECO:0000256" key="1">
    <source>
        <dbReference type="SAM" id="Coils"/>
    </source>
</evidence>
<evidence type="ECO:0000313" key="4">
    <source>
        <dbReference type="Proteomes" id="UP001589619"/>
    </source>
</evidence>
<proteinExistence type="predicted"/>
<organism evidence="3 4">
    <name type="scientific">Paenibacillus hodogayensis</name>
    <dbReference type="NCBI Taxonomy" id="279208"/>
    <lineage>
        <taxon>Bacteria</taxon>
        <taxon>Bacillati</taxon>
        <taxon>Bacillota</taxon>
        <taxon>Bacilli</taxon>
        <taxon>Bacillales</taxon>
        <taxon>Paenibacillaceae</taxon>
        <taxon>Paenibacillus</taxon>
    </lineage>
</organism>
<accession>A0ABV5VZJ1</accession>
<name>A0ABV5VZJ1_9BACL</name>
<feature type="coiled-coil region" evidence="1">
    <location>
        <begin position="30"/>
        <end position="64"/>
    </location>
</feature>
<reference evidence="3 4" key="1">
    <citation type="submission" date="2024-09" db="EMBL/GenBank/DDBJ databases">
        <authorList>
            <person name="Sun Q."/>
            <person name="Mori K."/>
        </authorList>
    </citation>
    <scope>NUCLEOTIDE SEQUENCE [LARGE SCALE GENOMIC DNA]</scope>
    <source>
        <strain evidence="3 4">JCM 12520</strain>
    </source>
</reference>
<keyword evidence="4" id="KW-1185">Reference proteome</keyword>
<dbReference type="EMBL" id="JBHMAG010000013">
    <property type="protein sequence ID" value="MFB9753734.1"/>
    <property type="molecule type" value="Genomic_DNA"/>
</dbReference>
<evidence type="ECO:0008006" key="5">
    <source>
        <dbReference type="Google" id="ProtNLM"/>
    </source>
</evidence>